<dbReference type="VEuPathDB" id="VectorBase:GPPI050828"/>
<comment type="similarity">
    <text evidence="2">Belongs to the HMBS family.</text>
</comment>
<proteinExistence type="inferred from homology"/>
<dbReference type="EMBL" id="JXJN01027215">
    <property type="status" value="NOT_ANNOTATED_CDS"/>
    <property type="molecule type" value="Genomic_DNA"/>
</dbReference>
<evidence type="ECO:0008006" key="14">
    <source>
        <dbReference type="Google" id="ProtNLM"/>
    </source>
</evidence>
<evidence type="ECO:0000256" key="7">
    <source>
        <dbReference type="ARBA" id="ARBA00023244"/>
    </source>
</evidence>
<dbReference type="SUPFAM" id="SSF51569">
    <property type="entry name" value="Aldolase"/>
    <property type="match status" value="1"/>
</dbReference>
<evidence type="ECO:0000256" key="6">
    <source>
        <dbReference type="ARBA" id="ARBA00023141"/>
    </source>
</evidence>
<feature type="domain" description="Porphobilinogen deaminase N-terminal" evidence="10">
    <location>
        <begin position="230"/>
        <end position="349"/>
    </location>
</feature>
<reference evidence="12" key="2">
    <citation type="submission" date="2020-05" db="UniProtKB">
        <authorList>
            <consortium name="EnsemblMetazoa"/>
        </authorList>
    </citation>
    <scope>IDENTIFICATION</scope>
    <source>
        <strain evidence="12">IAEA</strain>
    </source>
</reference>
<evidence type="ECO:0000256" key="8">
    <source>
        <dbReference type="ARBA" id="ARBA00047508"/>
    </source>
</evidence>
<dbReference type="GO" id="GO:0006779">
    <property type="term" value="P:porphyrin-containing compound biosynthetic process"/>
    <property type="evidence" value="ECO:0007669"/>
    <property type="project" value="UniProtKB-KW"/>
</dbReference>
<keyword evidence="7" id="KW-0627">Porphyrin biosynthesis</keyword>
<dbReference type="AlphaFoldDB" id="A0A1B0C6Y1"/>
<evidence type="ECO:0000313" key="12">
    <source>
        <dbReference type="EnsemblMetazoa" id="GPPI050828-PA"/>
    </source>
</evidence>
<evidence type="ECO:0000256" key="2">
    <source>
        <dbReference type="ARBA" id="ARBA00005638"/>
    </source>
</evidence>
<evidence type="ECO:0000259" key="10">
    <source>
        <dbReference type="Pfam" id="PF01379"/>
    </source>
</evidence>
<keyword evidence="4" id="KW-0028">Amino-acid biosynthesis</keyword>
<dbReference type="STRING" id="67801.A0A1B0C6Y1"/>
<dbReference type="Pfam" id="PF03900">
    <property type="entry name" value="Porphobil_deamC"/>
    <property type="match status" value="1"/>
</dbReference>
<dbReference type="InterPro" id="IPR006218">
    <property type="entry name" value="DAHP1/KDSA"/>
</dbReference>
<dbReference type="GO" id="GO:0004418">
    <property type="term" value="F:hydroxymethylbilane synthase activity"/>
    <property type="evidence" value="ECO:0007669"/>
    <property type="project" value="UniProtKB-EC"/>
</dbReference>
<dbReference type="InterPro" id="IPR022418">
    <property type="entry name" value="Porphobilinogen_deaminase_C"/>
</dbReference>
<dbReference type="GO" id="GO:0008652">
    <property type="term" value="P:amino acid biosynthetic process"/>
    <property type="evidence" value="ECO:0007669"/>
    <property type="project" value="UniProtKB-KW"/>
</dbReference>
<dbReference type="PRINTS" id="PR00151">
    <property type="entry name" value="PORPHBDMNASE"/>
</dbReference>
<sequence>MRVYYEKPRTSLSWKGYIYDPNLNGLYNIELGLRNVRNLFLKLIKIQQPIAIEILNPLFSYYFNDLISWSSIGARTVSSQIHREIASNLSNPVGFKNSLDGNINNAFNAMLSAASTHKFLGINQNGKICTITSSGNIDSHIILRGAIMIDCNHSNSDKNDKNQIHVAESILRYLSDNHQLIIGLMLETTRTSPLAIWQANYVKKQLLCYYPYLSIKLLPIITSGDFNIRRIAAICKRDDPRDAIVSKFYTDIYSLPKKAIIGTSSVRRKFQLLALRPDLSVHPLRGNIHSRLNKLYQRDFHAIILAVAALKRLNINKKLYTPLTFSNMIPAMGQGAIMVQCRLKDSKILDLMHTINDKETEICINSERTIISHLATGCHIPIGVYAKIEQKNQIFIQTVVGSFNGSKVIRSEGKSDIKQAKTLSHKQYANFNYTTTSIWRKSRKNFTIVWKKSMASTINIFYTRQRFTSS</sequence>
<dbReference type="NCBIfam" id="TIGR00212">
    <property type="entry name" value="hemC"/>
    <property type="match status" value="1"/>
</dbReference>
<name>A0A1B0C6Y1_9MUSC</name>
<organism evidence="12 13">
    <name type="scientific">Glossina palpalis gambiensis</name>
    <dbReference type="NCBI Taxonomy" id="67801"/>
    <lineage>
        <taxon>Eukaryota</taxon>
        <taxon>Metazoa</taxon>
        <taxon>Ecdysozoa</taxon>
        <taxon>Arthropoda</taxon>
        <taxon>Hexapoda</taxon>
        <taxon>Insecta</taxon>
        <taxon>Pterygota</taxon>
        <taxon>Neoptera</taxon>
        <taxon>Endopterygota</taxon>
        <taxon>Diptera</taxon>
        <taxon>Brachycera</taxon>
        <taxon>Muscomorpha</taxon>
        <taxon>Hippoboscoidea</taxon>
        <taxon>Glossinidae</taxon>
        <taxon>Glossina</taxon>
    </lineage>
</organism>
<dbReference type="SUPFAM" id="SSF53850">
    <property type="entry name" value="Periplasmic binding protein-like II"/>
    <property type="match status" value="1"/>
</dbReference>
<dbReference type="PANTHER" id="PTHR21225:SF10">
    <property type="entry name" value="PHOSPHO-2-DEHYDRO-3-DEOXYHEPTONATE ALDOLASE, TYR-SENSITIVE"/>
    <property type="match status" value="1"/>
</dbReference>
<evidence type="ECO:0000313" key="13">
    <source>
        <dbReference type="Proteomes" id="UP000092460"/>
    </source>
</evidence>
<feature type="domain" description="Porphobilinogen deaminase C-terminal" evidence="11">
    <location>
        <begin position="362"/>
        <end position="424"/>
    </location>
</feature>
<dbReference type="InterPro" id="IPR022417">
    <property type="entry name" value="Porphobilin_deaminase_N"/>
</dbReference>
<dbReference type="InterPro" id="IPR013785">
    <property type="entry name" value="Aldolase_TIM"/>
</dbReference>
<dbReference type="GO" id="GO:0003849">
    <property type="term" value="F:3-deoxy-7-phosphoheptulonate synthase activity"/>
    <property type="evidence" value="ECO:0007669"/>
    <property type="project" value="UniProtKB-EC"/>
</dbReference>
<dbReference type="PANTHER" id="PTHR21225">
    <property type="entry name" value="PHOSPHO-2-DEHYDRO-3-DEOXYHEPTONATE ALDOLASE DAHP SYNTHETASE"/>
    <property type="match status" value="1"/>
</dbReference>
<evidence type="ECO:0000259" key="11">
    <source>
        <dbReference type="Pfam" id="PF03900"/>
    </source>
</evidence>
<evidence type="ECO:0000256" key="1">
    <source>
        <dbReference type="ARBA" id="ARBA00001916"/>
    </source>
</evidence>
<keyword evidence="6" id="KW-0057">Aromatic amino acid biosynthesis</keyword>
<evidence type="ECO:0000256" key="3">
    <source>
        <dbReference type="ARBA" id="ARBA00007985"/>
    </source>
</evidence>
<dbReference type="Pfam" id="PF00793">
    <property type="entry name" value="DAHP_synth_1"/>
    <property type="match status" value="1"/>
</dbReference>
<dbReference type="InterPro" id="IPR036803">
    <property type="entry name" value="Porphobilinogen_deaminase_C_sf"/>
</dbReference>
<protein>
    <recommendedName>
        <fullName evidence="14">Hydroxymethylbilane synthase</fullName>
    </recommendedName>
</protein>
<dbReference type="GO" id="GO:0005737">
    <property type="term" value="C:cytoplasm"/>
    <property type="evidence" value="ECO:0007669"/>
    <property type="project" value="TreeGrafter"/>
</dbReference>
<dbReference type="InterPro" id="IPR006219">
    <property type="entry name" value="DAHP_synth_1"/>
</dbReference>
<dbReference type="SUPFAM" id="SSF54782">
    <property type="entry name" value="Porphobilinogen deaminase (hydroxymethylbilane synthase), C-terminal domain"/>
    <property type="match status" value="1"/>
</dbReference>
<dbReference type="EMBL" id="JXJN01027214">
    <property type="status" value="NOT_ANNOTATED_CDS"/>
    <property type="molecule type" value="Genomic_DNA"/>
</dbReference>
<keyword evidence="13" id="KW-1185">Reference proteome</keyword>
<dbReference type="Gene3D" id="3.40.190.10">
    <property type="entry name" value="Periplasmic binding protein-like II"/>
    <property type="match status" value="2"/>
</dbReference>
<dbReference type="Pfam" id="PF01379">
    <property type="entry name" value="Porphobil_deam"/>
    <property type="match status" value="1"/>
</dbReference>
<comment type="catalytic activity">
    <reaction evidence="8">
        <text>D-erythrose 4-phosphate + phosphoenolpyruvate + H2O = 7-phospho-2-dehydro-3-deoxy-D-arabino-heptonate + phosphate</text>
        <dbReference type="Rhea" id="RHEA:14717"/>
        <dbReference type="ChEBI" id="CHEBI:15377"/>
        <dbReference type="ChEBI" id="CHEBI:16897"/>
        <dbReference type="ChEBI" id="CHEBI:43474"/>
        <dbReference type="ChEBI" id="CHEBI:58394"/>
        <dbReference type="ChEBI" id="CHEBI:58702"/>
        <dbReference type="EC" id="2.5.1.54"/>
    </reaction>
</comment>
<dbReference type="FunFam" id="3.40.190.10:FF:000005">
    <property type="entry name" value="Porphobilinogen deaminase"/>
    <property type="match status" value="1"/>
</dbReference>
<dbReference type="EnsemblMetazoa" id="GPPI050828-RA">
    <property type="protein sequence ID" value="GPPI050828-PA"/>
    <property type="gene ID" value="GPPI050828"/>
</dbReference>
<dbReference type="NCBIfam" id="TIGR00034">
    <property type="entry name" value="aroFGH"/>
    <property type="match status" value="1"/>
</dbReference>
<dbReference type="GO" id="GO:0009073">
    <property type="term" value="P:aromatic amino acid family biosynthetic process"/>
    <property type="evidence" value="ECO:0007669"/>
    <property type="project" value="UniProtKB-KW"/>
</dbReference>
<reference evidence="13" key="1">
    <citation type="submission" date="2015-01" db="EMBL/GenBank/DDBJ databases">
        <authorList>
            <person name="Aksoy S."/>
            <person name="Warren W."/>
            <person name="Wilson R.K."/>
        </authorList>
    </citation>
    <scope>NUCLEOTIDE SEQUENCE [LARGE SCALE GENOMIC DNA]</scope>
    <source>
        <strain evidence="13">IAEA</strain>
    </source>
</reference>
<feature type="domain" description="DAHP synthetase I/KDSA" evidence="9">
    <location>
        <begin position="1"/>
        <end position="189"/>
    </location>
</feature>
<accession>A0A1B0C6Y1</accession>
<dbReference type="Proteomes" id="UP000092460">
    <property type="component" value="Unassembled WGS sequence"/>
</dbReference>
<dbReference type="InterPro" id="IPR000860">
    <property type="entry name" value="HemC"/>
</dbReference>
<dbReference type="Gene3D" id="3.30.160.40">
    <property type="entry name" value="Porphobilinogen deaminase, C-terminal domain"/>
    <property type="match status" value="1"/>
</dbReference>
<evidence type="ECO:0000259" key="9">
    <source>
        <dbReference type="Pfam" id="PF00793"/>
    </source>
</evidence>
<keyword evidence="5" id="KW-0808">Transferase</keyword>
<evidence type="ECO:0000256" key="4">
    <source>
        <dbReference type="ARBA" id="ARBA00022605"/>
    </source>
</evidence>
<comment type="cofactor">
    <cofactor evidence="1">
        <name>dipyrromethane</name>
        <dbReference type="ChEBI" id="CHEBI:60342"/>
    </cofactor>
</comment>
<comment type="similarity">
    <text evidence="3">Belongs to the class-I DAHP synthase family.</text>
</comment>
<evidence type="ECO:0000256" key="5">
    <source>
        <dbReference type="ARBA" id="ARBA00022679"/>
    </source>
</evidence>
<dbReference type="Gene3D" id="3.20.20.70">
    <property type="entry name" value="Aldolase class I"/>
    <property type="match status" value="2"/>
</dbReference>